<dbReference type="Pfam" id="PF00067">
    <property type="entry name" value="p450"/>
    <property type="match status" value="1"/>
</dbReference>
<keyword evidence="9" id="KW-1185">Reference proteome</keyword>
<evidence type="ECO:0000256" key="3">
    <source>
        <dbReference type="ARBA" id="ARBA00022723"/>
    </source>
</evidence>
<protein>
    <submittedName>
        <fullName evidence="8">Cytochrome P450 hydroxylase</fullName>
    </submittedName>
</protein>
<dbReference type="PANTHER" id="PTHR46696:SF1">
    <property type="entry name" value="CYTOCHROME P450 YJIB-RELATED"/>
    <property type="match status" value="1"/>
</dbReference>
<proteinExistence type="inferred from homology"/>
<dbReference type="InterPro" id="IPR001128">
    <property type="entry name" value="Cyt_P450"/>
</dbReference>
<keyword evidence="6 7" id="KW-0503">Monooxygenase</keyword>
<dbReference type="InterPro" id="IPR002397">
    <property type="entry name" value="Cyt_P450_B"/>
</dbReference>
<keyword evidence="2 7" id="KW-0349">Heme</keyword>
<name>A0A250IPJ6_9BACT</name>
<evidence type="ECO:0000256" key="7">
    <source>
        <dbReference type="RuleBase" id="RU000461"/>
    </source>
</evidence>
<dbReference type="CDD" id="cd11029">
    <property type="entry name" value="CYP107-like"/>
    <property type="match status" value="1"/>
</dbReference>
<dbReference type="EMBL" id="CP022163">
    <property type="protein sequence ID" value="ATB33675.1"/>
    <property type="molecule type" value="Genomic_DNA"/>
</dbReference>
<accession>A0A250IPJ6</accession>
<keyword evidence="3 7" id="KW-0479">Metal-binding</keyword>
<evidence type="ECO:0000256" key="1">
    <source>
        <dbReference type="ARBA" id="ARBA00010617"/>
    </source>
</evidence>
<keyword evidence="5 7" id="KW-0408">Iron</keyword>
<dbReference type="SUPFAM" id="SSF48264">
    <property type="entry name" value="Cytochrome P450"/>
    <property type="match status" value="1"/>
</dbReference>
<evidence type="ECO:0000256" key="5">
    <source>
        <dbReference type="ARBA" id="ARBA00023004"/>
    </source>
</evidence>
<dbReference type="InterPro" id="IPR036396">
    <property type="entry name" value="Cyt_P450_sf"/>
</dbReference>
<keyword evidence="4 7" id="KW-0560">Oxidoreductase</keyword>
<dbReference type="GO" id="GO:0005506">
    <property type="term" value="F:iron ion binding"/>
    <property type="evidence" value="ECO:0007669"/>
    <property type="project" value="InterPro"/>
</dbReference>
<evidence type="ECO:0000313" key="9">
    <source>
        <dbReference type="Proteomes" id="UP000217289"/>
    </source>
</evidence>
<dbReference type="PRINTS" id="PR00359">
    <property type="entry name" value="BP450"/>
</dbReference>
<dbReference type="PANTHER" id="PTHR46696">
    <property type="entry name" value="P450, PUTATIVE (EUROFUNG)-RELATED"/>
    <property type="match status" value="1"/>
</dbReference>
<dbReference type="PROSITE" id="PS00086">
    <property type="entry name" value="CYTOCHROME_P450"/>
    <property type="match status" value="1"/>
</dbReference>
<evidence type="ECO:0000256" key="6">
    <source>
        <dbReference type="ARBA" id="ARBA00023033"/>
    </source>
</evidence>
<dbReference type="KEGG" id="mbd:MEBOL_007173"/>
<comment type="similarity">
    <text evidence="1 7">Belongs to the cytochrome P450 family.</text>
</comment>
<evidence type="ECO:0000313" key="8">
    <source>
        <dbReference type="EMBL" id="ATB33675.1"/>
    </source>
</evidence>
<dbReference type="GO" id="GO:0004497">
    <property type="term" value="F:monooxygenase activity"/>
    <property type="evidence" value="ECO:0007669"/>
    <property type="project" value="UniProtKB-KW"/>
</dbReference>
<reference evidence="8 9" key="1">
    <citation type="submission" date="2017-06" db="EMBL/GenBank/DDBJ databases">
        <authorList>
            <person name="Kim H.J."/>
            <person name="Triplett B.A."/>
        </authorList>
    </citation>
    <scope>NUCLEOTIDE SEQUENCE [LARGE SCALE GENOMIC DNA]</scope>
    <source>
        <strain evidence="8 9">DSM 14713</strain>
    </source>
</reference>
<dbReference type="GO" id="GO:0020037">
    <property type="term" value="F:heme binding"/>
    <property type="evidence" value="ECO:0007669"/>
    <property type="project" value="InterPro"/>
</dbReference>
<dbReference type="InterPro" id="IPR017972">
    <property type="entry name" value="Cyt_P450_CS"/>
</dbReference>
<dbReference type="FunFam" id="1.10.630.10:FF:000018">
    <property type="entry name" value="Cytochrome P450 monooxygenase"/>
    <property type="match status" value="1"/>
</dbReference>
<dbReference type="Proteomes" id="UP000217289">
    <property type="component" value="Chromosome"/>
</dbReference>
<evidence type="ECO:0000256" key="4">
    <source>
        <dbReference type="ARBA" id="ARBA00023002"/>
    </source>
</evidence>
<sequence length="408" mass="46367">MMRRMNSSPASFQELWAPTTRANPLPLYARMRQEAPVVRVVDPYFKLPVWVVSRYKDAVELLRDSRFTKDQSKLPEDSLPRQMRNDTMAALNRHMLMADPPDHTRLRTLVSKAFTPRRVEALRPRVTAITERLLDGVKKQGSVDLLSAFAFPLPVTVIAEMLGVPAEDQARFHEWTTLIVNPPLDGDLGPLRAAGMQFLLYFRDLMEKRRSDPRDDLLTALVSAEEQGDRLTTEELVGMLFLLLVAGHETTVNLIGNGVWALLRHPEQLERLRKNPALIESAVEEMLRYRGPVETTTQRWAPQDLEFHGQVIPQGETIIASLLAADHDPEQFPEPERFDITREPNRHIAFGFGIHFCLGAPLARLEASIAIPLLLERLPQLRLAVDEDALQWREGILVHGMKQLPVAF</sequence>
<dbReference type="AlphaFoldDB" id="A0A250IPJ6"/>
<gene>
    <name evidence="8" type="ORF">MEBOL_007173</name>
</gene>
<dbReference type="Gene3D" id="1.10.630.10">
    <property type="entry name" value="Cytochrome P450"/>
    <property type="match status" value="1"/>
</dbReference>
<dbReference type="GO" id="GO:0016705">
    <property type="term" value="F:oxidoreductase activity, acting on paired donors, with incorporation or reduction of molecular oxygen"/>
    <property type="evidence" value="ECO:0007669"/>
    <property type="project" value="InterPro"/>
</dbReference>
<evidence type="ECO:0000256" key="2">
    <source>
        <dbReference type="ARBA" id="ARBA00022617"/>
    </source>
</evidence>
<organism evidence="8 9">
    <name type="scientific">Melittangium boletus DSM 14713</name>
    <dbReference type="NCBI Taxonomy" id="1294270"/>
    <lineage>
        <taxon>Bacteria</taxon>
        <taxon>Pseudomonadati</taxon>
        <taxon>Myxococcota</taxon>
        <taxon>Myxococcia</taxon>
        <taxon>Myxococcales</taxon>
        <taxon>Cystobacterineae</taxon>
        <taxon>Archangiaceae</taxon>
        <taxon>Melittangium</taxon>
    </lineage>
</organism>